<evidence type="ECO:0000313" key="1">
    <source>
        <dbReference type="EnsemblMetazoa" id="PPA41168.1"/>
    </source>
</evidence>
<accession>A0A8R1UXD5</accession>
<name>A0A2A6CNP4_PRIPA</name>
<reference evidence="1" key="2">
    <citation type="submission" date="2022-06" db="UniProtKB">
        <authorList>
            <consortium name="EnsemblMetazoa"/>
        </authorList>
    </citation>
    <scope>IDENTIFICATION</scope>
    <source>
        <strain evidence="1">PS312</strain>
    </source>
</reference>
<sequence length="310" mass="35457">MAETPPVDSKLVSLDTLPEDLIVGIFDHLILRDQTRLGACSSRFRSINLHKVFAKFDAVVVFWGDAFLSVNTYECYKALKKAKCFQHGPTDEGQLQVDECTERLFEKAKTNTLEITIKSADDRANRLFSELFKSLHIQFSLEIDFVVSGEQSIPLLQGLMANRNLAKASFIIHWSRATHDDIERTRAFLLGFPIVKSLLLSWAYVSLSTEVITDTVLLYLAVRCREELIVGKGDCTVNGLMEVYEGRIDCHLVRVTVRSEIAREFQQTIEQMKQPDRREFIFLGQNTCLEGIFMQPIVMTKHPEKYEKLN</sequence>
<dbReference type="AlphaFoldDB" id="A0A2A6CNP4"/>
<accession>A0A2A6CNP4</accession>
<dbReference type="Proteomes" id="UP000005239">
    <property type="component" value="Unassembled WGS sequence"/>
</dbReference>
<dbReference type="InterPro" id="IPR001810">
    <property type="entry name" value="F-box_dom"/>
</dbReference>
<evidence type="ECO:0000313" key="2">
    <source>
        <dbReference type="Proteomes" id="UP000005239"/>
    </source>
</evidence>
<organism evidence="1 2">
    <name type="scientific">Pristionchus pacificus</name>
    <name type="common">Parasitic nematode worm</name>
    <dbReference type="NCBI Taxonomy" id="54126"/>
    <lineage>
        <taxon>Eukaryota</taxon>
        <taxon>Metazoa</taxon>
        <taxon>Ecdysozoa</taxon>
        <taxon>Nematoda</taxon>
        <taxon>Chromadorea</taxon>
        <taxon>Rhabditida</taxon>
        <taxon>Rhabditina</taxon>
        <taxon>Diplogasteromorpha</taxon>
        <taxon>Diplogasteroidea</taxon>
        <taxon>Neodiplogasteridae</taxon>
        <taxon>Pristionchus</taxon>
    </lineage>
</organism>
<keyword evidence="2" id="KW-1185">Reference proteome</keyword>
<protein>
    <submittedName>
        <fullName evidence="1">F-box domain-containing protein</fullName>
    </submittedName>
</protein>
<proteinExistence type="predicted"/>
<dbReference type="EnsemblMetazoa" id="PPA41168.1">
    <property type="protein sequence ID" value="PPA41168.1"/>
    <property type="gene ID" value="WBGene00279537"/>
</dbReference>
<reference evidence="2" key="1">
    <citation type="journal article" date="2008" name="Nat. Genet.">
        <title>The Pristionchus pacificus genome provides a unique perspective on nematode lifestyle and parasitism.</title>
        <authorList>
            <person name="Dieterich C."/>
            <person name="Clifton S.W."/>
            <person name="Schuster L.N."/>
            <person name="Chinwalla A."/>
            <person name="Delehaunty K."/>
            <person name="Dinkelacker I."/>
            <person name="Fulton L."/>
            <person name="Fulton R."/>
            <person name="Godfrey J."/>
            <person name="Minx P."/>
            <person name="Mitreva M."/>
            <person name="Roeseler W."/>
            <person name="Tian H."/>
            <person name="Witte H."/>
            <person name="Yang S.P."/>
            <person name="Wilson R.K."/>
            <person name="Sommer R.J."/>
        </authorList>
    </citation>
    <scope>NUCLEOTIDE SEQUENCE [LARGE SCALE GENOMIC DNA]</scope>
    <source>
        <strain evidence="2">PS312</strain>
    </source>
</reference>
<dbReference type="PROSITE" id="PS50181">
    <property type="entry name" value="FBOX"/>
    <property type="match status" value="1"/>
</dbReference>
<gene>
    <name evidence="1" type="primary">WBGene00279537</name>
</gene>